<dbReference type="InterPro" id="IPR036788">
    <property type="entry name" value="T_IF-3_C_sf"/>
</dbReference>
<keyword evidence="2 7" id="KW-0396">Initiation factor</keyword>
<evidence type="ECO:0000313" key="7">
    <source>
        <dbReference type="EMBL" id="MBE7524966.1"/>
    </source>
</evidence>
<feature type="domain" description="Translation initiation factor 3 N-terminal" evidence="6">
    <location>
        <begin position="22"/>
        <end position="89"/>
    </location>
</feature>
<dbReference type="PANTHER" id="PTHR10938:SF0">
    <property type="entry name" value="TRANSLATION INITIATION FACTOR IF-3, MITOCHONDRIAL"/>
    <property type="match status" value="1"/>
</dbReference>
<keyword evidence="3" id="KW-0648">Protein biosynthesis</keyword>
<gene>
    <name evidence="7" type="ORF">HS096_01025</name>
</gene>
<dbReference type="NCBIfam" id="TIGR00168">
    <property type="entry name" value="infC"/>
    <property type="match status" value="1"/>
</dbReference>
<dbReference type="GO" id="GO:0043022">
    <property type="term" value="F:ribosome binding"/>
    <property type="evidence" value="ECO:0007669"/>
    <property type="project" value="TreeGrafter"/>
</dbReference>
<dbReference type="AlphaFoldDB" id="A0A928Y6F6"/>
<evidence type="ECO:0000256" key="2">
    <source>
        <dbReference type="ARBA" id="ARBA00022540"/>
    </source>
</evidence>
<dbReference type="Gene3D" id="3.30.110.10">
    <property type="entry name" value="Translation initiation factor 3 (IF-3), C-terminal domain"/>
    <property type="match status" value="1"/>
</dbReference>
<dbReference type="InterPro" id="IPR019814">
    <property type="entry name" value="Translation_initiation_fac_3_N"/>
</dbReference>
<dbReference type="Pfam" id="PF05198">
    <property type="entry name" value="IF3_N"/>
    <property type="match status" value="1"/>
</dbReference>
<dbReference type="SUPFAM" id="SSF54364">
    <property type="entry name" value="Translation initiation factor IF3, N-terminal domain"/>
    <property type="match status" value="1"/>
</dbReference>
<dbReference type="GO" id="GO:0032790">
    <property type="term" value="P:ribosome disassembly"/>
    <property type="evidence" value="ECO:0007669"/>
    <property type="project" value="TreeGrafter"/>
</dbReference>
<dbReference type="GO" id="GO:0016020">
    <property type="term" value="C:membrane"/>
    <property type="evidence" value="ECO:0007669"/>
    <property type="project" value="TreeGrafter"/>
</dbReference>
<dbReference type="Gene3D" id="3.10.20.80">
    <property type="entry name" value="Translation initiation factor 3 (IF-3), N-terminal domain"/>
    <property type="match status" value="1"/>
</dbReference>
<dbReference type="FunFam" id="3.10.20.80:FF:000001">
    <property type="entry name" value="Translation initiation factor IF-3"/>
    <property type="match status" value="1"/>
</dbReference>
<dbReference type="PANTHER" id="PTHR10938">
    <property type="entry name" value="TRANSLATION INITIATION FACTOR IF-3"/>
    <property type="match status" value="1"/>
</dbReference>
<dbReference type="GO" id="GO:0003743">
    <property type="term" value="F:translation initiation factor activity"/>
    <property type="evidence" value="ECO:0007669"/>
    <property type="project" value="UniProtKB-UniRule"/>
</dbReference>
<reference evidence="7" key="1">
    <citation type="submission" date="2020-05" db="EMBL/GenBank/DDBJ databases">
        <title>High-Quality Genomes of Partial-Nitritation/Anammox System by Hierarchical Clustering Based Hybrid Assembly.</title>
        <authorList>
            <person name="Liu L."/>
            <person name="Wang Y."/>
            <person name="Che Y."/>
            <person name="Chen Y."/>
            <person name="Xia Y."/>
            <person name="Luo R."/>
            <person name="Cheng S.H."/>
            <person name="Zheng C."/>
            <person name="Zhang T."/>
        </authorList>
    </citation>
    <scope>NUCLEOTIDE SEQUENCE</scope>
    <source>
        <strain evidence="7">H1_PAT1</strain>
    </source>
</reference>
<dbReference type="GO" id="GO:0005829">
    <property type="term" value="C:cytosol"/>
    <property type="evidence" value="ECO:0007669"/>
    <property type="project" value="TreeGrafter"/>
</dbReference>
<feature type="domain" description="Translation initiation factor 3 C-terminal" evidence="5">
    <location>
        <begin position="97"/>
        <end position="182"/>
    </location>
</feature>
<evidence type="ECO:0000259" key="5">
    <source>
        <dbReference type="Pfam" id="PF00707"/>
    </source>
</evidence>
<dbReference type="InterPro" id="IPR001288">
    <property type="entry name" value="Translation_initiation_fac_3"/>
</dbReference>
<organism evidence="7 8">
    <name type="scientific">candidate division WWE3 bacterium</name>
    <dbReference type="NCBI Taxonomy" id="2053526"/>
    <lineage>
        <taxon>Bacteria</taxon>
        <taxon>Katanobacteria</taxon>
    </lineage>
</organism>
<dbReference type="Proteomes" id="UP000710385">
    <property type="component" value="Unassembled WGS sequence"/>
</dbReference>
<dbReference type="InterPro" id="IPR036787">
    <property type="entry name" value="T_IF-3_N_sf"/>
</dbReference>
<comment type="caution">
    <text evidence="7">The sequence shown here is derived from an EMBL/GenBank/DDBJ whole genome shotgun (WGS) entry which is preliminary data.</text>
</comment>
<proteinExistence type="inferred from homology"/>
<evidence type="ECO:0000259" key="6">
    <source>
        <dbReference type="Pfam" id="PF05198"/>
    </source>
</evidence>
<evidence type="ECO:0000256" key="4">
    <source>
        <dbReference type="NCBIfam" id="TIGR00168"/>
    </source>
</evidence>
<dbReference type="Pfam" id="PF00707">
    <property type="entry name" value="IF3_C"/>
    <property type="match status" value="1"/>
</dbReference>
<dbReference type="EMBL" id="JABTTY010000001">
    <property type="protein sequence ID" value="MBE7524966.1"/>
    <property type="molecule type" value="Genomic_DNA"/>
</dbReference>
<name>A0A928Y6F6_UNCKA</name>
<dbReference type="SUPFAM" id="SSF55200">
    <property type="entry name" value="Translation initiation factor IF3, C-terminal domain"/>
    <property type="match status" value="1"/>
</dbReference>
<dbReference type="InterPro" id="IPR019815">
    <property type="entry name" value="Translation_initiation_fac_3_C"/>
</dbReference>
<comment type="similarity">
    <text evidence="1">Belongs to the IF-3 family.</text>
</comment>
<accession>A0A928Y6F6</accession>
<evidence type="ECO:0000256" key="3">
    <source>
        <dbReference type="ARBA" id="ARBA00022917"/>
    </source>
</evidence>
<protein>
    <recommendedName>
        <fullName evidence="4">Translation initiation factor IF-3</fullName>
    </recommendedName>
</protein>
<sequence>MRIHYRRRKPQQHDVGLQFRANQAIRSPEVRVIGADGADLGIMSISDALNVAREQELDLVEVAPKAQPPVCRILEYGQFKYQKEKEQRAKKVKAKKVEVKGIRLSVKMGEHDLDVRRGKAEDFLEEGHKLKIEIVMRGREKAHTDIAAQRIESFINTLKEKHDLFIEQPVKRQGGTVSAIVGRK</sequence>
<evidence type="ECO:0000313" key="8">
    <source>
        <dbReference type="Proteomes" id="UP000710385"/>
    </source>
</evidence>
<evidence type="ECO:0000256" key="1">
    <source>
        <dbReference type="ARBA" id="ARBA00005439"/>
    </source>
</evidence>